<dbReference type="PROSITE" id="PS50995">
    <property type="entry name" value="HTH_MARR_2"/>
    <property type="match status" value="1"/>
</dbReference>
<dbReference type="PANTHER" id="PTHR42756:SF1">
    <property type="entry name" value="TRANSCRIPTIONAL REPRESSOR OF EMRAB OPERON"/>
    <property type="match status" value="1"/>
</dbReference>
<evidence type="ECO:0000256" key="2">
    <source>
        <dbReference type="ARBA" id="ARBA00023125"/>
    </source>
</evidence>
<evidence type="ECO:0000256" key="3">
    <source>
        <dbReference type="ARBA" id="ARBA00023163"/>
    </source>
</evidence>
<keyword evidence="5" id="KW-1185">Reference proteome</keyword>
<dbReference type="Proteomes" id="UP000321736">
    <property type="component" value="Unassembled WGS sequence"/>
</dbReference>
<proteinExistence type="predicted"/>
<dbReference type="Pfam" id="PF01047">
    <property type="entry name" value="MarR"/>
    <property type="match status" value="1"/>
</dbReference>
<dbReference type="EMBL" id="BKAR01000009">
    <property type="protein sequence ID" value="GEP84395.1"/>
    <property type="molecule type" value="Genomic_DNA"/>
</dbReference>
<dbReference type="SMART" id="SM00347">
    <property type="entry name" value="HTH_MARR"/>
    <property type="match status" value="1"/>
</dbReference>
<dbReference type="PRINTS" id="PR00598">
    <property type="entry name" value="HTHMARR"/>
</dbReference>
<name>A0A239U1C7_9STAP</name>
<dbReference type="GO" id="GO:0003700">
    <property type="term" value="F:DNA-binding transcription factor activity"/>
    <property type="evidence" value="ECO:0007669"/>
    <property type="project" value="InterPro"/>
</dbReference>
<protein>
    <submittedName>
        <fullName evidence="4">MarR family transcriptional regulator</fullName>
    </submittedName>
</protein>
<dbReference type="AlphaFoldDB" id="A0A239U1C7"/>
<dbReference type="InterPro" id="IPR011991">
    <property type="entry name" value="ArsR-like_HTH"/>
</dbReference>
<gene>
    <name evidence="4" type="ORF">SPI02_09800</name>
</gene>
<keyword evidence="3" id="KW-0804">Transcription</keyword>
<evidence type="ECO:0000313" key="4">
    <source>
        <dbReference type="EMBL" id="GEP84395.1"/>
    </source>
</evidence>
<dbReference type="CDD" id="cd00090">
    <property type="entry name" value="HTH_ARSR"/>
    <property type="match status" value="1"/>
</dbReference>
<evidence type="ECO:0000313" key="5">
    <source>
        <dbReference type="Proteomes" id="UP000321736"/>
    </source>
</evidence>
<dbReference type="InterPro" id="IPR036390">
    <property type="entry name" value="WH_DNA-bd_sf"/>
</dbReference>
<dbReference type="RefSeq" id="WP_095104636.1">
    <property type="nucleotide sequence ID" value="NZ_BKAR01000009.1"/>
</dbReference>
<dbReference type="GO" id="GO:0003677">
    <property type="term" value="F:DNA binding"/>
    <property type="evidence" value="ECO:0007669"/>
    <property type="project" value="UniProtKB-KW"/>
</dbReference>
<reference evidence="4 5" key="1">
    <citation type="submission" date="2019-07" db="EMBL/GenBank/DDBJ databases">
        <title>Whole genome shotgun sequence of Staphylococcus piscifermentans NBRC 109625.</title>
        <authorList>
            <person name="Hosoyama A."/>
            <person name="Uohara A."/>
            <person name="Ohji S."/>
            <person name="Ichikawa N."/>
        </authorList>
    </citation>
    <scope>NUCLEOTIDE SEQUENCE [LARGE SCALE GENOMIC DNA]</scope>
    <source>
        <strain evidence="4 5">NBRC 109625</strain>
    </source>
</reference>
<dbReference type="PANTHER" id="PTHR42756">
    <property type="entry name" value="TRANSCRIPTIONAL REGULATOR, MARR"/>
    <property type="match status" value="1"/>
</dbReference>
<organism evidence="4 5">
    <name type="scientific">Staphylococcus piscifermentans</name>
    <dbReference type="NCBI Taxonomy" id="70258"/>
    <lineage>
        <taxon>Bacteria</taxon>
        <taxon>Bacillati</taxon>
        <taxon>Bacillota</taxon>
        <taxon>Bacilli</taxon>
        <taxon>Bacillales</taxon>
        <taxon>Staphylococcaceae</taxon>
        <taxon>Staphylococcus</taxon>
    </lineage>
</organism>
<keyword evidence="2" id="KW-0238">DNA-binding</keyword>
<sequence length="155" mass="18675">MEKTSITNNQELKESLSFKELTRAINKIGEDLYIHFEKEERKYQNFDLNNQQYVILTLIIQNPEYKPSEIAKIMNISKSAISQQLVKLESKGFIKRYRLEEDKRSYGIKLNEKGQQYKKEMERYYDSVYQKYKEQFSYDELVEIYQAVSKLKQVL</sequence>
<evidence type="ECO:0000256" key="1">
    <source>
        <dbReference type="ARBA" id="ARBA00023015"/>
    </source>
</evidence>
<accession>A0A239U1C7</accession>
<dbReference type="InterPro" id="IPR036388">
    <property type="entry name" value="WH-like_DNA-bd_sf"/>
</dbReference>
<dbReference type="SUPFAM" id="SSF46785">
    <property type="entry name" value="Winged helix' DNA-binding domain"/>
    <property type="match status" value="1"/>
</dbReference>
<comment type="caution">
    <text evidence="4">The sequence shown here is derived from an EMBL/GenBank/DDBJ whole genome shotgun (WGS) entry which is preliminary data.</text>
</comment>
<dbReference type="OrthoDB" id="2355600at2"/>
<dbReference type="Gene3D" id="1.10.10.10">
    <property type="entry name" value="Winged helix-like DNA-binding domain superfamily/Winged helix DNA-binding domain"/>
    <property type="match status" value="1"/>
</dbReference>
<keyword evidence="1" id="KW-0805">Transcription regulation</keyword>
<dbReference type="InterPro" id="IPR000835">
    <property type="entry name" value="HTH_MarR-typ"/>
</dbReference>